<name>A0ABR2KDM5_9EUKA</name>
<keyword evidence="2" id="KW-1185">Reference proteome</keyword>
<protein>
    <recommendedName>
        <fullName evidence="3">F5/8 type C domain-containing protein</fullName>
    </recommendedName>
</protein>
<reference evidence="1 2" key="1">
    <citation type="submission" date="2024-04" db="EMBL/GenBank/DDBJ databases">
        <title>Tritrichomonas musculus Genome.</title>
        <authorList>
            <person name="Alves-Ferreira E."/>
            <person name="Grigg M."/>
            <person name="Lorenzi H."/>
            <person name="Galac M."/>
        </authorList>
    </citation>
    <scope>NUCLEOTIDE SEQUENCE [LARGE SCALE GENOMIC DNA]</scope>
    <source>
        <strain evidence="1 2">EAF2021</strain>
    </source>
</reference>
<organism evidence="1 2">
    <name type="scientific">Tritrichomonas musculus</name>
    <dbReference type="NCBI Taxonomy" id="1915356"/>
    <lineage>
        <taxon>Eukaryota</taxon>
        <taxon>Metamonada</taxon>
        <taxon>Parabasalia</taxon>
        <taxon>Tritrichomonadida</taxon>
        <taxon>Tritrichomonadidae</taxon>
        <taxon>Tritrichomonas</taxon>
    </lineage>
</organism>
<sequence length="450" mass="53818">MTEFSLSFNNLKGIPFDKYEKKFTFIVDNKPYETTRIIADLLSPNIRHYHYIDKTIDTFIIKTSMQKEKQQISASESKDYFSDFLTLTEFDCKMINEEQRKYYIEYFFQLGNIDEYLRLQPEISEEESIDNVIDHLEILIKIVKQQNIKEILNNEKFRKIINYASSHFSEISKEKIERLPIEIIAEMMNEETLKIDDEDSLLNFIIELYLKDDKYSILFEYVKFQNLTEEGLTRFIEVFSIEDINSSIWKSICKRLLEKVTPSNKERYNVKCKEFKHQANNEFHGIMRYLTDETNGNIHENGTIEITSNSIVDDNMSYHPKSAVDYQKNNYYHSKRDLEDATVCFDFKDKSIQLSEYTIKTINGHENDDHLRNWVVEVSNDNEKWEIVDRHENDSTLRGPNIIATFKAKETSNFYRFVRIRQTGKSWNDSYYFIFYFIEFYGKLKEPSKK</sequence>
<evidence type="ECO:0000313" key="2">
    <source>
        <dbReference type="Proteomes" id="UP001470230"/>
    </source>
</evidence>
<comment type="caution">
    <text evidence="1">The sequence shown here is derived from an EMBL/GenBank/DDBJ whole genome shotgun (WGS) entry which is preliminary data.</text>
</comment>
<proteinExistence type="predicted"/>
<evidence type="ECO:0008006" key="3">
    <source>
        <dbReference type="Google" id="ProtNLM"/>
    </source>
</evidence>
<accession>A0ABR2KDM5</accession>
<gene>
    <name evidence="1" type="ORF">M9Y10_033919</name>
</gene>
<dbReference type="EMBL" id="JAPFFF010000005">
    <property type="protein sequence ID" value="KAK8889174.1"/>
    <property type="molecule type" value="Genomic_DNA"/>
</dbReference>
<dbReference type="SUPFAM" id="SSF49785">
    <property type="entry name" value="Galactose-binding domain-like"/>
    <property type="match status" value="1"/>
</dbReference>
<dbReference type="Gene3D" id="2.60.120.260">
    <property type="entry name" value="Galactose-binding domain-like"/>
    <property type="match status" value="1"/>
</dbReference>
<dbReference type="Proteomes" id="UP001470230">
    <property type="component" value="Unassembled WGS sequence"/>
</dbReference>
<evidence type="ECO:0000313" key="1">
    <source>
        <dbReference type="EMBL" id="KAK8889174.1"/>
    </source>
</evidence>
<dbReference type="InterPro" id="IPR008979">
    <property type="entry name" value="Galactose-bd-like_sf"/>
</dbReference>